<dbReference type="SFLD" id="SFLDS00003">
    <property type="entry name" value="Haloacid_Dehalogenase"/>
    <property type="match status" value="1"/>
</dbReference>
<dbReference type="PANTHER" id="PTHR18901:SF38">
    <property type="entry name" value="PSEUDOURIDINE-5'-PHOSPHATASE"/>
    <property type="match status" value="1"/>
</dbReference>
<dbReference type="InterPro" id="IPR036412">
    <property type="entry name" value="HAD-like_sf"/>
</dbReference>
<dbReference type="Gene3D" id="1.10.150.240">
    <property type="entry name" value="Putative phosphatase, domain 2"/>
    <property type="match status" value="1"/>
</dbReference>
<gene>
    <name evidence="1" type="ORF">M9Y10_023555</name>
</gene>
<dbReference type="SUPFAM" id="SSF56784">
    <property type="entry name" value="HAD-like"/>
    <property type="match status" value="1"/>
</dbReference>
<accession>A0ABR2KW95</accession>
<keyword evidence="2" id="KW-1185">Reference proteome</keyword>
<proteinExistence type="predicted"/>
<name>A0ABR2KW95_9EUKA</name>
<reference evidence="1 2" key="1">
    <citation type="submission" date="2024-04" db="EMBL/GenBank/DDBJ databases">
        <title>Tritrichomonas musculus Genome.</title>
        <authorList>
            <person name="Alves-Ferreira E."/>
            <person name="Grigg M."/>
            <person name="Lorenzi H."/>
            <person name="Galac M."/>
        </authorList>
    </citation>
    <scope>NUCLEOTIDE SEQUENCE [LARGE SCALE GENOMIC DNA]</scope>
    <source>
        <strain evidence="1 2">EAF2021</strain>
    </source>
</reference>
<evidence type="ECO:0000313" key="2">
    <source>
        <dbReference type="Proteomes" id="UP001470230"/>
    </source>
</evidence>
<dbReference type="PANTHER" id="PTHR18901">
    <property type="entry name" value="2-DEOXYGLUCOSE-6-PHOSPHATE PHOSPHATASE 2"/>
    <property type="match status" value="1"/>
</dbReference>
<dbReference type="InterPro" id="IPR041492">
    <property type="entry name" value="HAD_2"/>
</dbReference>
<dbReference type="EMBL" id="JAPFFF010000003">
    <property type="protein sequence ID" value="KAK8895113.1"/>
    <property type="molecule type" value="Genomic_DNA"/>
</dbReference>
<dbReference type="InterPro" id="IPR023198">
    <property type="entry name" value="PGP-like_dom2"/>
</dbReference>
<dbReference type="NCBIfam" id="TIGR01509">
    <property type="entry name" value="HAD-SF-IA-v3"/>
    <property type="match status" value="1"/>
</dbReference>
<evidence type="ECO:0000313" key="1">
    <source>
        <dbReference type="EMBL" id="KAK8895113.1"/>
    </source>
</evidence>
<dbReference type="Pfam" id="PF13419">
    <property type="entry name" value="HAD_2"/>
    <property type="match status" value="1"/>
</dbReference>
<comment type="caution">
    <text evidence="1">The sequence shown here is derived from an EMBL/GenBank/DDBJ whole genome shotgun (WGS) entry which is preliminary data.</text>
</comment>
<dbReference type="Gene3D" id="3.40.50.1000">
    <property type="entry name" value="HAD superfamily/HAD-like"/>
    <property type="match status" value="1"/>
</dbReference>
<protein>
    <submittedName>
        <fullName evidence="1">Pseudouridine-5'-phosphatase</fullName>
    </submittedName>
</protein>
<dbReference type="InterPro" id="IPR006439">
    <property type="entry name" value="HAD-SF_hydro_IA"/>
</dbReference>
<organism evidence="1 2">
    <name type="scientific">Tritrichomonas musculus</name>
    <dbReference type="NCBI Taxonomy" id="1915356"/>
    <lineage>
        <taxon>Eukaryota</taxon>
        <taxon>Metamonada</taxon>
        <taxon>Parabasalia</taxon>
        <taxon>Tritrichomonadida</taxon>
        <taxon>Tritrichomonadidae</taxon>
        <taxon>Tritrichomonas</taxon>
    </lineage>
</organism>
<dbReference type="SFLD" id="SFLDG01129">
    <property type="entry name" value="C1.5:_HAD__Beta-PGM__Phosphata"/>
    <property type="match status" value="1"/>
</dbReference>
<dbReference type="Proteomes" id="UP001470230">
    <property type="component" value="Unassembled WGS sequence"/>
</dbReference>
<dbReference type="InterPro" id="IPR023214">
    <property type="entry name" value="HAD_sf"/>
</dbReference>
<sequence length="237" mass="26690">MKAGKVWKYPIKAAVFDVDGTILDSIKNYYQANKIMSGDPNFPFSLQQKLNRFSGKDVAKEVIKQYHLKMTPEEYLQKRLRILSKLLPSSSLIPGIERIVRTIHDMGIPMAIGTSAWSCNHKSKICKLQKFFSLFTVTICGDEVREVKPSPEIFQVAASKLGDFSPENVLVFEDAANGIKAANSAGMPCILLSDGSSALMDDLYEYDCQPTLIIKNYSEFSFDSFTWEPPNQKKQQK</sequence>